<sequence>MILDTTKMISPDFIQYVLPLLGISERYGDDISMTTGFIVLYPRYYLCKVIFGPRLI</sequence>
<comment type="caution">
    <text evidence="1">The sequence shown here is derived from an EMBL/GenBank/DDBJ whole genome shotgun (WGS) entry which is preliminary data.</text>
</comment>
<evidence type="ECO:0000313" key="1">
    <source>
        <dbReference type="EMBL" id="TVP39456.1"/>
    </source>
</evidence>
<dbReference type="AlphaFoldDB" id="A0A557SS81"/>
<dbReference type="Proteomes" id="UP000315289">
    <property type="component" value="Unassembled WGS sequence"/>
</dbReference>
<evidence type="ECO:0000313" key="2">
    <source>
        <dbReference type="Proteomes" id="UP000315289"/>
    </source>
</evidence>
<reference evidence="1 2" key="1">
    <citation type="journal article" date="2019" name="Front. Microbiol.">
        <title>Ammonia Oxidation by the Arctic Terrestrial Thaumarchaeote Candidatus Nitrosocosmicus arcticus Is Stimulated by Increasing Temperatures.</title>
        <authorList>
            <person name="Alves R.J.E."/>
            <person name="Kerou M."/>
            <person name="Zappe A."/>
            <person name="Bittner R."/>
            <person name="Abby S.S."/>
            <person name="Schmidt H.A."/>
            <person name="Pfeifer K."/>
            <person name="Schleper C."/>
        </authorList>
    </citation>
    <scope>NUCLEOTIDE SEQUENCE [LARGE SCALE GENOMIC DNA]</scope>
    <source>
        <strain evidence="1 2">Kfb</strain>
    </source>
</reference>
<accession>A0A557SS81</accession>
<protein>
    <submittedName>
        <fullName evidence="1">Uncharacterized protein</fullName>
    </submittedName>
</protein>
<keyword evidence="2" id="KW-1185">Reference proteome</keyword>
<organism evidence="1 2">
    <name type="scientific">Candidatus Nitrosocosmicus arcticus</name>
    <dbReference type="NCBI Taxonomy" id="2035267"/>
    <lineage>
        <taxon>Archaea</taxon>
        <taxon>Nitrososphaerota</taxon>
        <taxon>Nitrososphaeria</taxon>
        <taxon>Nitrososphaerales</taxon>
        <taxon>Nitrososphaeraceae</taxon>
        <taxon>Candidatus Nitrosocosmicus</taxon>
    </lineage>
</organism>
<gene>
    <name evidence="1" type="ORF">NARC_150050</name>
</gene>
<dbReference type="EMBL" id="VOAH01000015">
    <property type="protein sequence ID" value="TVP39456.1"/>
    <property type="molecule type" value="Genomic_DNA"/>
</dbReference>
<proteinExistence type="predicted"/>
<name>A0A557SS81_9ARCH</name>